<evidence type="ECO:0000313" key="1">
    <source>
        <dbReference type="EMBL" id="MBD3915063.1"/>
    </source>
</evidence>
<comment type="caution">
    <text evidence="1">The sequence shown here is derived from an EMBL/GenBank/DDBJ whole genome shotgun (WGS) entry which is preliminary data.</text>
</comment>
<dbReference type="EMBL" id="JACXYY010000004">
    <property type="protein sequence ID" value="MBD3915063.1"/>
    <property type="molecule type" value="Genomic_DNA"/>
</dbReference>
<sequence length="103" mass="10822">MDPGEGDRVRLEKAADCGRLDVRVAPGLPAAEAGAVLQAHGAGRSFDDEHVHLSVDWLRSAALAASPAADPADLDAMLEYAAKQGWCTADGYVRAHLEKEQAA</sequence>
<evidence type="ECO:0000313" key="2">
    <source>
        <dbReference type="Proteomes" id="UP000649289"/>
    </source>
</evidence>
<protein>
    <submittedName>
        <fullName evidence="1">Uncharacterized protein</fullName>
    </submittedName>
</protein>
<organism evidence="1 2">
    <name type="scientific">Nocardioides hwasunensis</name>
    <dbReference type="NCBI Taxonomy" id="397258"/>
    <lineage>
        <taxon>Bacteria</taxon>
        <taxon>Bacillati</taxon>
        <taxon>Actinomycetota</taxon>
        <taxon>Actinomycetes</taxon>
        <taxon>Propionibacteriales</taxon>
        <taxon>Nocardioidaceae</taxon>
        <taxon>Nocardioides</taxon>
    </lineage>
</organism>
<keyword evidence="2" id="KW-1185">Reference proteome</keyword>
<accession>A0ABR8MGP0</accession>
<reference evidence="1 2" key="1">
    <citation type="submission" date="2020-09" db="EMBL/GenBank/DDBJ databases">
        <title>novel species in genus Nocardioides.</title>
        <authorList>
            <person name="Zhang G."/>
        </authorList>
    </citation>
    <scope>NUCLEOTIDE SEQUENCE [LARGE SCALE GENOMIC DNA]</scope>
    <source>
        <strain evidence="1 2">19197</strain>
    </source>
</reference>
<gene>
    <name evidence="1" type="ORF">IEZ25_10595</name>
</gene>
<proteinExistence type="predicted"/>
<dbReference type="Proteomes" id="UP000649289">
    <property type="component" value="Unassembled WGS sequence"/>
</dbReference>
<dbReference type="RefSeq" id="WP_191199400.1">
    <property type="nucleotide sequence ID" value="NZ_JACXYY010000004.1"/>
</dbReference>
<name>A0ABR8MGP0_9ACTN</name>